<evidence type="ECO:0000256" key="6">
    <source>
        <dbReference type="SAM" id="Phobius"/>
    </source>
</evidence>
<gene>
    <name evidence="7" type="ORF">GCM10023091_36070</name>
</gene>
<evidence type="ECO:0000256" key="2">
    <source>
        <dbReference type="ARBA" id="ARBA00022729"/>
    </source>
</evidence>
<keyword evidence="6" id="KW-1133">Transmembrane helix</keyword>
<dbReference type="InterPro" id="IPR052206">
    <property type="entry name" value="Retinol_saturase"/>
</dbReference>
<dbReference type="PROSITE" id="PS51257">
    <property type="entry name" value="PROKAR_LIPOPROTEIN"/>
    <property type="match status" value="1"/>
</dbReference>
<dbReference type="Gene3D" id="3.50.50.60">
    <property type="entry name" value="FAD/NAD(P)-binding domain"/>
    <property type="match status" value="2"/>
</dbReference>
<feature type="transmembrane region" description="Helical" evidence="6">
    <location>
        <begin position="480"/>
        <end position="500"/>
    </location>
</feature>
<keyword evidence="8" id="KW-1185">Reference proteome</keyword>
<dbReference type="Pfam" id="PF13450">
    <property type="entry name" value="NAD_binding_8"/>
    <property type="match status" value="1"/>
</dbReference>
<evidence type="ECO:0000256" key="5">
    <source>
        <dbReference type="ARBA" id="ARBA00023027"/>
    </source>
</evidence>
<reference evidence="8" key="1">
    <citation type="journal article" date="2019" name="Int. J. Syst. Evol. Microbiol.">
        <title>The Global Catalogue of Microorganisms (GCM) 10K type strain sequencing project: providing services to taxonomists for standard genome sequencing and annotation.</title>
        <authorList>
            <consortium name="The Broad Institute Genomics Platform"/>
            <consortium name="The Broad Institute Genome Sequencing Center for Infectious Disease"/>
            <person name="Wu L."/>
            <person name="Ma J."/>
        </authorList>
    </citation>
    <scope>NUCLEOTIDE SEQUENCE [LARGE SCALE GENOMIC DNA]</scope>
    <source>
        <strain evidence="8">JCM 31920</strain>
    </source>
</reference>
<evidence type="ECO:0000256" key="1">
    <source>
        <dbReference type="ARBA" id="ARBA00022630"/>
    </source>
</evidence>
<keyword evidence="6" id="KW-0472">Membrane</keyword>
<comment type="caution">
    <text evidence="7">The sequence shown here is derived from an EMBL/GenBank/DDBJ whole genome shotgun (WGS) entry which is preliminary data.</text>
</comment>
<dbReference type="Proteomes" id="UP001501508">
    <property type="component" value="Unassembled WGS sequence"/>
</dbReference>
<dbReference type="InterPro" id="IPR036188">
    <property type="entry name" value="FAD/NAD-bd_sf"/>
</dbReference>
<keyword evidence="5" id="KW-0520">NAD</keyword>
<evidence type="ECO:0000313" key="7">
    <source>
        <dbReference type="EMBL" id="GAA4445055.1"/>
    </source>
</evidence>
<keyword evidence="1" id="KW-0285">Flavoprotein</keyword>
<evidence type="ECO:0000313" key="8">
    <source>
        <dbReference type="Proteomes" id="UP001501508"/>
    </source>
</evidence>
<keyword evidence="2" id="KW-0732">Signal</keyword>
<accession>A0ABP8M5T7</accession>
<keyword evidence="3" id="KW-0274">FAD</keyword>
<protein>
    <submittedName>
        <fullName evidence="7">NAD(P)/FAD-dependent oxidoreductase</fullName>
    </submittedName>
</protein>
<evidence type="ECO:0000256" key="3">
    <source>
        <dbReference type="ARBA" id="ARBA00022827"/>
    </source>
</evidence>
<organism evidence="7 8">
    <name type="scientific">Ravibacter arvi</name>
    <dbReference type="NCBI Taxonomy" id="2051041"/>
    <lineage>
        <taxon>Bacteria</taxon>
        <taxon>Pseudomonadati</taxon>
        <taxon>Bacteroidota</taxon>
        <taxon>Cytophagia</taxon>
        <taxon>Cytophagales</taxon>
        <taxon>Spirosomataceae</taxon>
        <taxon>Ravibacter</taxon>
    </lineage>
</organism>
<name>A0ABP8M5T7_9BACT</name>
<keyword evidence="6" id="KW-0812">Transmembrane</keyword>
<proteinExistence type="predicted"/>
<dbReference type="PANTHER" id="PTHR46091:SF3">
    <property type="entry name" value="AMINE OXIDASE DOMAIN-CONTAINING PROTEIN"/>
    <property type="match status" value="1"/>
</dbReference>
<dbReference type="EMBL" id="BAABEY010000033">
    <property type="protein sequence ID" value="GAA4445055.1"/>
    <property type="molecule type" value="Genomic_DNA"/>
</dbReference>
<dbReference type="SUPFAM" id="SSF51905">
    <property type="entry name" value="FAD/NAD(P)-binding domain"/>
    <property type="match status" value="1"/>
</dbReference>
<dbReference type="PANTHER" id="PTHR46091">
    <property type="entry name" value="BLR7054 PROTEIN"/>
    <property type="match status" value="1"/>
</dbReference>
<evidence type="ECO:0000256" key="4">
    <source>
        <dbReference type="ARBA" id="ARBA00022857"/>
    </source>
</evidence>
<sequence length="512" mass="57966">MIFDMEKQEANYDFVIVGSGLGGLVCGCILASEGYSVAILEKNHQIGGMLQVFSREKTILDTGVHYLGSLNPGENLYQLFKYLGILDELKLKRLGPEKVDVIRFEDGQEYAIPEGYDRFTQYLTKEFPEESEAIYAYCEKIREVCSCFPLYRLDASAPRYLEHPEIMTLNAFEYIGSITQNKRLQNVLAGTNSFLYAGNRSSTPFYVHALIVNSYLSGAFRLIDGGSQLAILLSRRIRNSGGQIFRRKKVTGARYDDKKMIAVTTEDGSIFYGKNFISNLHPASTVRLFGEQHFLKVYNRRITGLTNSISSFTAHLIFKPGAFPYLNYNIYQYHRDDVWGGPDYTPDTWPEQYFISTPAHSKSPEYAESMSVMAFMRFEEVAEWADSFNTVAEPGARGTDYERFKKQKEEQILVRLEHVFPGIRRQIKSIHSSTPLTFRDYTNSPDGSMYGISKTTENPLSTVISTKTHVPNLYLTGQNIFMHGILGVALGAVATCSMFLEKETLIRKIADA</sequence>
<keyword evidence="4" id="KW-0521">NADP</keyword>